<keyword evidence="6" id="KW-0317">Glutathione biosynthesis</keyword>
<dbReference type="NCBIfam" id="TIGR00066">
    <property type="entry name" value="g_glut_trans"/>
    <property type="match status" value="1"/>
</dbReference>
<dbReference type="GO" id="GO:0036374">
    <property type="term" value="F:glutathione hydrolase activity"/>
    <property type="evidence" value="ECO:0007669"/>
    <property type="project" value="UniProtKB-UniRule"/>
</dbReference>
<dbReference type="PANTHER" id="PTHR43881">
    <property type="entry name" value="GAMMA-GLUTAMYLTRANSPEPTIDASE (AFU_ORTHOLOGUE AFUA_4G13580)"/>
    <property type="match status" value="1"/>
</dbReference>
<proteinExistence type="inferred from homology"/>
<dbReference type="GO" id="GO:0006750">
    <property type="term" value="P:glutathione biosynthetic process"/>
    <property type="evidence" value="ECO:0007669"/>
    <property type="project" value="UniProtKB-KW"/>
</dbReference>
<dbReference type="PRINTS" id="PR01210">
    <property type="entry name" value="GGTRANSPTASE"/>
</dbReference>
<dbReference type="EMBL" id="VUKA01000021">
    <property type="protein sequence ID" value="KAA2211556.1"/>
    <property type="molecule type" value="Genomic_DNA"/>
</dbReference>
<reference evidence="7 8" key="1">
    <citation type="journal article" date="2015" name="Int. J. Syst. Evol. Microbiol.">
        <title>Roseomonas oryzae sp. nov., isolated from paddy rhizosphere soil.</title>
        <authorList>
            <person name="Ramaprasad E.V."/>
            <person name="Sasikala Ch."/>
            <person name="Ramana Ch.V."/>
        </authorList>
    </citation>
    <scope>NUCLEOTIDE SEQUENCE [LARGE SCALE GENOMIC DNA]</scope>
    <source>
        <strain evidence="7 8">KCTC 42542</strain>
    </source>
</reference>
<protein>
    <recommendedName>
        <fullName evidence="6">Glutathione hydrolase proenzyme</fullName>
        <ecNumber evidence="6">2.3.2.2</ecNumber>
        <ecNumber evidence="6">3.4.19.13</ecNumber>
    </recommendedName>
    <component>
        <recommendedName>
            <fullName evidence="6">Glutathione hydrolase large chain</fullName>
        </recommendedName>
    </component>
    <component>
        <recommendedName>
            <fullName evidence="6">Glutathione hydrolase small chain</fullName>
        </recommendedName>
    </component>
</protein>
<dbReference type="SUPFAM" id="SSF56235">
    <property type="entry name" value="N-terminal nucleophile aminohydrolases (Ntn hydrolases)"/>
    <property type="match status" value="1"/>
</dbReference>
<keyword evidence="8" id="KW-1185">Reference proteome</keyword>
<dbReference type="Pfam" id="PF01019">
    <property type="entry name" value="G_glu_transpept"/>
    <property type="match status" value="1"/>
</dbReference>
<keyword evidence="6" id="KW-0865">Zymogen</keyword>
<gene>
    <name evidence="7" type="primary">ggt</name>
    <name evidence="7" type="ORF">F0Q34_19310</name>
</gene>
<evidence type="ECO:0000256" key="1">
    <source>
        <dbReference type="ARBA" id="ARBA00001049"/>
    </source>
</evidence>
<comment type="catalytic activity">
    <reaction evidence="1 6">
        <text>an S-substituted glutathione + H2O = an S-substituted L-cysteinylglycine + L-glutamate</text>
        <dbReference type="Rhea" id="RHEA:59468"/>
        <dbReference type="ChEBI" id="CHEBI:15377"/>
        <dbReference type="ChEBI" id="CHEBI:29985"/>
        <dbReference type="ChEBI" id="CHEBI:90779"/>
        <dbReference type="ChEBI" id="CHEBI:143103"/>
        <dbReference type="EC" id="3.4.19.13"/>
    </reaction>
</comment>
<evidence type="ECO:0000313" key="7">
    <source>
        <dbReference type="EMBL" id="KAA2211556.1"/>
    </source>
</evidence>
<dbReference type="GO" id="GO:0006751">
    <property type="term" value="P:glutathione catabolic process"/>
    <property type="evidence" value="ECO:0007669"/>
    <property type="project" value="UniProtKB-UniRule"/>
</dbReference>
<comment type="catalytic activity">
    <reaction evidence="3 6">
        <text>an N-terminal (5-L-glutamyl)-[peptide] + an alpha-amino acid = 5-L-glutamyl amino acid + an N-terminal L-alpha-aminoacyl-[peptide]</text>
        <dbReference type="Rhea" id="RHEA:23904"/>
        <dbReference type="Rhea" id="RHEA-COMP:9780"/>
        <dbReference type="Rhea" id="RHEA-COMP:9795"/>
        <dbReference type="ChEBI" id="CHEBI:77644"/>
        <dbReference type="ChEBI" id="CHEBI:78597"/>
        <dbReference type="ChEBI" id="CHEBI:78599"/>
        <dbReference type="ChEBI" id="CHEBI:78608"/>
        <dbReference type="EC" id="2.3.2.2"/>
    </reaction>
</comment>
<evidence type="ECO:0000313" key="8">
    <source>
        <dbReference type="Proteomes" id="UP000322110"/>
    </source>
</evidence>
<evidence type="ECO:0000256" key="3">
    <source>
        <dbReference type="ARBA" id="ARBA00047417"/>
    </source>
</evidence>
<evidence type="ECO:0000256" key="4">
    <source>
        <dbReference type="PIRSR" id="PIRSR600101-1"/>
    </source>
</evidence>
<dbReference type="OrthoDB" id="9781342at2"/>
<sequence>MLIDTISGCPWTAKGGKQLASAPEQCRPVDKGLAAMMDPRRRSHRPLIMGRKAAVATNHPAATEAGLSMLRAGGNAADAAAAISLALGVAEPHMSGLGGDGFYHIWASAEARSVVYNGAGTAPAAADPAGFPQGMPLFGPASISTPGALAAVTAMHAGHGVLPWSVICQPAINLARDGVPVTHTYRAFAGLMRARLQADPTAAVTFLHDGEIPELGALLVQPDLACTLEEVAANGADSFYRGSLARRLAAGLRQSGALVAVEDLAAFEPEVQQPLSIRYRGFEVRQTPPNSTGFVLLQELKIVERFDLAALGEGSAELLHLLVEAKKLAFLDRERHAGDPRFRAVPLEHLLSDSYADELAGRIDPKRAASIPLQQPVPTDGNTTYFCVVDGNGNAVSAIQSLNNAFGSGTVAAGTGVLMNNRMNCWHLNMTHPNALQPGKRVRHTMNAPMVLRDGRPWAVFGTPGADNQVQVNLQTAVSLIDLGLDPQQIAEAPRWSSDQPGQGANWPHGGSDALTLEAGFPETALEGLGERGHNLNMIPYLDGPCSIACIRMLPNGVRMAGSDPRRDGWAGAL</sequence>
<comment type="caution">
    <text evidence="7">The sequence shown here is derived from an EMBL/GenBank/DDBJ whole genome shotgun (WGS) entry which is preliminary data.</text>
</comment>
<comment type="PTM">
    <text evidence="6">Cleaved by autocatalysis into a large and a small subunit.</text>
</comment>
<dbReference type="AlphaFoldDB" id="A0A5B2TAG9"/>
<name>A0A5B2TAG9_9PROT</name>
<evidence type="ECO:0000256" key="5">
    <source>
        <dbReference type="PIRSR" id="PIRSR600101-2"/>
    </source>
</evidence>
<dbReference type="Gene3D" id="3.60.20.40">
    <property type="match status" value="1"/>
</dbReference>
<keyword evidence="6 7" id="KW-0012">Acyltransferase</keyword>
<keyword evidence="6" id="KW-0378">Hydrolase</keyword>
<dbReference type="InterPro" id="IPR052896">
    <property type="entry name" value="GGT-like_enzyme"/>
</dbReference>
<feature type="active site" description="Nucleophile" evidence="4">
    <location>
        <position position="383"/>
    </location>
</feature>
<dbReference type="Proteomes" id="UP000322110">
    <property type="component" value="Unassembled WGS sequence"/>
</dbReference>
<dbReference type="Gene3D" id="1.10.246.130">
    <property type="match status" value="1"/>
</dbReference>
<evidence type="ECO:0000256" key="2">
    <source>
        <dbReference type="ARBA" id="ARBA00001089"/>
    </source>
</evidence>
<dbReference type="EC" id="3.4.19.13" evidence="6"/>
<comment type="subunit">
    <text evidence="6">This enzyme consists of two polypeptide chains, which are synthesized in precursor form from a single polypeptide.</text>
</comment>
<dbReference type="InterPro" id="IPR000101">
    <property type="entry name" value="GGT_peptidase"/>
</dbReference>
<dbReference type="InterPro" id="IPR029055">
    <property type="entry name" value="Ntn_hydrolases_N"/>
</dbReference>
<keyword evidence="6 7" id="KW-0808">Transferase</keyword>
<comment type="catalytic activity">
    <reaction evidence="2 6">
        <text>glutathione + H2O = L-cysteinylglycine + L-glutamate</text>
        <dbReference type="Rhea" id="RHEA:28807"/>
        <dbReference type="ChEBI" id="CHEBI:15377"/>
        <dbReference type="ChEBI" id="CHEBI:29985"/>
        <dbReference type="ChEBI" id="CHEBI:57925"/>
        <dbReference type="ChEBI" id="CHEBI:61694"/>
        <dbReference type="EC" id="3.4.19.13"/>
    </reaction>
</comment>
<accession>A0A5B2TAG9</accession>
<feature type="binding site" evidence="5">
    <location>
        <position position="466"/>
    </location>
    <ligand>
        <name>L-glutamate</name>
        <dbReference type="ChEBI" id="CHEBI:29985"/>
    </ligand>
</feature>
<dbReference type="InterPro" id="IPR043137">
    <property type="entry name" value="GGT_ssub_C"/>
</dbReference>
<organism evidence="7 8">
    <name type="scientific">Teichococcus oryzae</name>
    <dbReference type="NCBI Taxonomy" id="1608942"/>
    <lineage>
        <taxon>Bacteria</taxon>
        <taxon>Pseudomonadati</taxon>
        <taxon>Pseudomonadota</taxon>
        <taxon>Alphaproteobacteria</taxon>
        <taxon>Acetobacterales</taxon>
        <taxon>Roseomonadaceae</taxon>
        <taxon>Roseomonas</taxon>
    </lineage>
</organism>
<evidence type="ECO:0000256" key="6">
    <source>
        <dbReference type="RuleBase" id="RU368036"/>
    </source>
</evidence>
<dbReference type="PANTHER" id="PTHR43881:SF1">
    <property type="entry name" value="GAMMA-GLUTAMYLTRANSPEPTIDASE (AFU_ORTHOLOGUE AFUA_4G13580)"/>
    <property type="match status" value="1"/>
</dbReference>
<dbReference type="UniPathway" id="UPA00204"/>
<dbReference type="EC" id="2.3.2.2" evidence="6"/>
<dbReference type="GO" id="GO:0103068">
    <property type="term" value="F:leukotriene C4 gamma-glutamyl transferase activity"/>
    <property type="evidence" value="ECO:0007669"/>
    <property type="project" value="UniProtKB-EC"/>
</dbReference>
<comment type="pathway">
    <text evidence="6">Sulfur metabolism; glutathione metabolism.</text>
</comment>
<dbReference type="RefSeq" id="WP_149813940.1">
    <property type="nucleotide sequence ID" value="NZ_VUKA01000021.1"/>
</dbReference>
<feature type="binding site" evidence="5">
    <location>
        <begin position="401"/>
        <end position="403"/>
    </location>
    <ligand>
        <name>L-glutamate</name>
        <dbReference type="ChEBI" id="CHEBI:29985"/>
    </ligand>
</feature>
<dbReference type="InterPro" id="IPR043138">
    <property type="entry name" value="GGT_lsub"/>
</dbReference>
<comment type="similarity">
    <text evidence="6">Belongs to the gamma-glutamyltransferase family.</text>
</comment>